<dbReference type="PANTHER" id="PTHR42947:SF1">
    <property type="entry name" value="COB--COM HETERODISULFIDE REDUCTASE SUBUNIT B 1"/>
    <property type="match status" value="1"/>
</dbReference>
<dbReference type="Gene3D" id="1.20.1050.140">
    <property type="match status" value="1"/>
</dbReference>
<accession>A0A445MTJ5</accession>
<feature type="domain" description="Cysteine-rich" evidence="2">
    <location>
        <begin position="5"/>
        <end position="84"/>
    </location>
</feature>
<feature type="domain" description="Cysteine-rich" evidence="2">
    <location>
        <begin position="146"/>
        <end position="236"/>
    </location>
</feature>
<keyword evidence="1" id="KW-0560">Oxidoreductase</keyword>
<organism evidence="3">
    <name type="scientific">uncultured Desulfobacterium sp</name>
    <dbReference type="NCBI Taxonomy" id="201089"/>
    <lineage>
        <taxon>Bacteria</taxon>
        <taxon>Pseudomonadati</taxon>
        <taxon>Thermodesulfobacteriota</taxon>
        <taxon>Desulfobacteria</taxon>
        <taxon>Desulfobacterales</taxon>
        <taxon>Desulfobacteriaceae</taxon>
        <taxon>Desulfobacterium</taxon>
        <taxon>environmental samples</taxon>
    </lineage>
</organism>
<dbReference type="Pfam" id="PF02754">
    <property type="entry name" value="CCG"/>
    <property type="match status" value="2"/>
</dbReference>
<dbReference type="GO" id="GO:0016491">
    <property type="term" value="F:oxidoreductase activity"/>
    <property type="evidence" value="ECO:0007669"/>
    <property type="project" value="UniProtKB-KW"/>
</dbReference>
<protein>
    <recommendedName>
        <fullName evidence="2">Cysteine-rich domain-containing protein</fullName>
    </recommendedName>
</protein>
<gene>
    <name evidence="3" type="ORF">PITCH_A1580009</name>
</gene>
<dbReference type="AlphaFoldDB" id="A0A445MTJ5"/>
<dbReference type="InterPro" id="IPR051278">
    <property type="entry name" value="HdrB/HdrD_reductase"/>
</dbReference>
<evidence type="ECO:0000313" key="3">
    <source>
        <dbReference type="EMBL" id="SPD72854.1"/>
    </source>
</evidence>
<evidence type="ECO:0000256" key="1">
    <source>
        <dbReference type="ARBA" id="ARBA00023002"/>
    </source>
</evidence>
<dbReference type="PANTHER" id="PTHR42947">
    <property type="entry name" value="COB--COM HETERODISULFIDE REDUCTASE SUBUNIT B 1"/>
    <property type="match status" value="1"/>
</dbReference>
<name>A0A445MTJ5_9BACT</name>
<dbReference type="InterPro" id="IPR004017">
    <property type="entry name" value="Cys_rich_dom"/>
</dbReference>
<dbReference type="Gene3D" id="3.40.50.11810">
    <property type="match status" value="1"/>
</dbReference>
<reference evidence="3" key="1">
    <citation type="submission" date="2018-01" db="EMBL/GenBank/DDBJ databases">
        <authorList>
            <person name="Regsiter A."/>
            <person name="William W."/>
        </authorList>
    </citation>
    <scope>NUCLEOTIDE SEQUENCE</scope>
    <source>
        <strain evidence="3">TRIP AH-1</strain>
    </source>
</reference>
<evidence type="ECO:0000259" key="2">
    <source>
        <dbReference type="Pfam" id="PF02754"/>
    </source>
</evidence>
<sequence length="289" mass="32270">MNFAIFRCCPTSVLLKQYETSTDAVLARLGVGLVDIKEFNCCGQPLKNYDYKAYLLASVRNLCIAERHNLNILTVCNCCYGNLKNADHLMKQDASIREEISGILNREGLRYNGGIKIRHFLDFLYSDIGVEQIRQKAVKKLDKPNIAVHYGCHILRPREIAEFDNPEKPSKFDQLVEALGAQSTDWDAKVKCCGAPVFGVNDNLAMDITAMKVSEARKSGAQFLCVSCVYCQLQFDSVQKMIVEKRNNGVPLPSILYTQLLGLCLGVDTETLGIKENQLDAGGILDFMK</sequence>
<proteinExistence type="predicted"/>
<dbReference type="EMBL" id="OJIN01000066">
    <property type="protein sequence ID" value="SPD72854.1"/>
    <property type="molecule type" value="Genomic_DNA"/>
</dbReference>